<reference evidence="2 3" key="1">
    <citation type="submission" date="2021-03" db="EMBL/GenBank/DDBJ databases">
        <authorList>
            <person name="So Y."/>
        </authorList>
    </citation>
    <scope>NUCLEOTIDE SEQUENCE [LARGE SCALE GENOMIC DNA]</scope>
    <source>
        <strain evidence="2 3">PWR1</strain>
    </source>
</reference>
<dbReference type="SUPFAM" id="SSF159270">
    <property type="entry name" value="YmcC-like"/>
    <property type="match status" value="1"/>
</dbReference>
<keyword evidence="1" id="KW-0732">Signal</keyword>
<organism evidence="2 3">
    <name type="scientific">Roseomonas nitratireducens</name>
    <dbReference type="NCBI Taxonomy" id="2820810"/>
    <lineage>
        <taxon>Bacteria</taxon>
        <taxon>Pseudomonadati</taxon>
        <taxon>Pseudomonadota</taxon>
        <taxon>Alphaproteobacteria</taxon>
        <taxon>Acetobacterales</taxon>
        <taxon>Roseomonadaceae</taxon>
        <taxon>Roseomonas</taxon>
    </lineage>
</organism>
<keyword evidence="3" id="KW-1185">Reference proteome</keyword>
<comment type="caution">
    <text evidence="2">The sequence shown here is derived from an EMBL/GenBank/DDBJ whole genome shotgun (WGS) entry which is preliminary data.</text>
</comment>
<evidence type="ECO:0000313" key="2">
    <source>
        <dbReference type="EMBL" id="MBP0465320.1"/>
    </source>
</evidence>
<name>A0ABS4AVC5_9PROT</name>
<dbReference type="EMBL" id="JAGIYZ010000014">
    <property type="protein sequence ID" value="MBP0465320.1"/>
    <property type="molecule type" value="Genomic_DNA"/>
</dbReference>
<evidence type="ECO:0000313" key="3">
    <source>
        <dbReference type="Proteomes" id="UP000680815"/>
    </source>
</evidence>
<dbReference type="Proteomes" id="UP000680815">
    <property type="component" value="Unassembled WGS sequence"/>
</dbReference>
<dbReference type="InterPro" id="IPR023373">
    <property type="entry name" value="YmcC_sf"/>
</dbReference>
<feature type="signal peptide" evidence="1">
    <location>
        <begin position="1"/>
        <end position="19"/>
    </location>
</feature>
<dbReference type="Gene3D" id="2.40.360.10">
    <property type="entry name" value="YmcC-like"/>
    <property type="match status" value="1"/>
</dbReference>
<gene>
    <name evidence="2" type="ORF">J5Y09_15450</name>
</gene>
<evidence type="ECO:0000256" key="1">
    <source>
        <dbReference type="SAM" id="SignalP"/>
    </source>
</evidence>
<proteinExistence type="predicted"/>
<protein>
    <submittedName>
        <fullName evidence="2">YjbF family lipoprotein</fullName>
    </submittedName>
</protein>
<dbReference type="Pfam" id="PF11102">
    <property type="entry name" value="YjbF"/>
    <property type="match status" value="1"/>
</dbReference>
<accession>A0ABS4AVC5</accession>
<dbReference type="InterPro" id="IPR021308">
    <property type="entry name" value="GfcB"/>
</dbReference>
<keyword evidence="2" id="KW-0449">Lipoprotein</keyword>
<sequence>MRRVLPLCLLLAACEGAGAADMLRVALWPLPVPDSLFVASDDPAPARWDAEDEPRTDGPALLLTLGSRQASAALLQEEGERRLWRTQGGVVVATDGPRIVATAGLSEVLAATRFEGPDGLASALEADGWQGTRVVDLARGGADPARMRFGLRLECRMRARPTEAVEVLLVEETCRGGARFVNRFWADARTGGVFRSEQWIGDALPALRVDYVAARAPVEVVTPAR</sequence>
<dbReference type="RefSeq" id="WP_209352708.1">
    <property type="nucleotide sequence ID" value="NZ_JAGIYZ010000014.1"/>
</dbReference>
<feature type="chain" id="PRO_5046110619" evidence="1">
    <location>
        <begin position="20"/>
        <end position="225"/>
    </location>
</feature>